<keyword evidence="9 15" id="KW-0227">DNA damage</keyword>
<dbReference type="InterPro" id="IPR053848">
    <property type="entry name" value="IMS_HHH_1"/>
</dbReference>
<keyword evidence="4 15" id="KW-0963">Cytoplasm</keyword>
<keyword evidence="8 15" id="KW-0479">Metal-binding</keyword>
<feature type="site" description="Substrate discrimination" evidence="15">
    <location>
        <position position="18"/>
    </location>
</feature>
<evidence type="ECO:0000256" key="9">
    <source>
        <dbReference type="ARBA" id="ARBA00022763"/>
    </source>
</evidence>
<evidence type="ECO:0000256" key="16">
    <source>
        <dbReference type="SAM" id="MobiDB-lite"/>
    </source>
</evidence>
<name>A0ABV8EHT2_9BACT</name>
<dbReference type="InterPro" id="IPR043128">
    <property type="entry name" value="Rev_trsase/Diguanyl_cyclase"/>
</dbReference>
<evidence type="ECO:0000256" key="7">
    <source>
        <dbReference type="ARBA" id="ARBA00022705"/>
    </source>
</evidence>
<evidence type="ECO:0000256" key="1">
    <source>
        <dbReference type="ARBA" id="ARBA00004496"/>
    </source>
</evidence>
<dbReference type="InterPro" id="IPR022880">
    <property type="entry name" value="DNApol_IV"/>
</dbReference>
<comment type="catalytic activity">
    <reaction evidence="14 15">
        <text>DNA(n) + a 2'-deoxyribonucleoside 5'-triphosphate = DNA(n+1) + diphosphate</text>
        <dbReference type="Rhea" id="RHEA:22508"/>
        <dbReference type="Rhea" id="RHEA-COMP:17339"/>
        <dbReference type="Rhea" id="RHEA-COMP:17340"/>
        <dbReference type="ChEBI" id="CHEBI:33019"/>
        <dbReference type="ChEBI" id="CHEBI:61560"/>
        <dbReference type="ChEBI" id="CHEBI:173112"/>
        <dbReference type="EC" id="2.7.7.7"/>
    </reaction>
</comment>
<feature type="active site" evidence="15">
    <location>
        <position position="108"/>
    </location>
</feature>
<keyword evidence="7 15" id="KW-0235">DNA replication</keyword>
<dbReference type="PROSITE" id="PS50173">
    <property type="entry name" value="UMUC"/>
    <property type="match status" value="1"/>
</dbReference>
<evidence type="ECO:0000256" key="3">
    <source>
        <dbReference type="ARBA" id="ARBA00022457"/>
    </source>
</evidence>
<dbReference type="Gene3D" id="3.30.1490.100">
    <property type="entry name" value="DNA polymerase, Y-family, little finger domain"/>
    <property type="match status" value="1"/>
</dbReference>
<dbReference type="EMBL" id="JBHSAV010000016">
    <property type="protein sequence ID" value="MFC3975837.1"/>
    <property type="molecule type" value="Genomic_DNA"/>
</dbReference>
<evidence type="ECO:0000256" key="8">
    <source>
        <dbReference type="ARBA" id="ARBA00022723"/>
    </source>
</evidence>
<dbReference type="RefSeq" id="WP_241296049.1">
    <property type="nucleotide sequence ID" value="NZ_JAKZGR010000011.1"/>
</dbReference>
<dbReference type="Gene3D" id="3.40.1170.60">
    <property type="match status" value="1"/>
</dbReference>
<evidence type="ECO:0000313" key="18">
    <source>
        <dbReference type="EMBL" id="MFC3975837.1"/>
    </source>
</evidence>
<dbReference type="InterPro" id="IPR050116">
    <property type="entry name" value="DNA_polymerase-Y"/>
</dbReference>
<dbReference type="GO" id="GO:0003887">
    <property type="term" value="F:DNA-directed DNA polymerase activity"/>
    <property type="evidence" value="ECO:0007669"/>
    <property type="project" value="UniProtKB-EC"/>
</dbReference>
<keyword evidence="6 15" id="KW-0548">Nucleotidyltransferase</keyword>
<organism evidence="18 19">
    <name type="scientific">Belliella kenyensis</name>
    <dbReference type="NCBI Taxonomy" id="1472724"/>
    <lineage>
        <taxon>Bacteria</taxon>
        <taxon>Pseudomonadati</taxon>
        <taxon>Bacteroidota</taxon>
        <taxon>Cytophagia</taxon>
        <taxon>Cytophagales</taxon>
        <taxon>Cyclobacteriaceae</taxon>
        <taxon>Belliella</taxon>
    </lineage>
</organism>
<evidence type="ECO:0000256" key="12">
    <source>
        <dbReference type="ARBA" id="ARBA00023125"/>
    </source>
</evidence>
<feature type="region of interest" description="Disordered" evidence="16">
    <location>
        <begin position="152"/>
        <end position="172"/>
    </location>
</feature>
<dbReference type="Pfam" id="PF11799">
    <property type="entry name" value="IMS_C"/>
    <property type="match status" value="1"/>
</dbReference>
<dbReference type="HAMAP" id="MF_01113">
    <property type="entry name" value="DNApol_IV"/>
    <property type="match status" value="1"/>
</dbReference>
<keyword evidence="13 15" id="KW-0234">DNA repair</keyword>
<feature type="domain" description="UmuC" evidence="17">
    <location>
        <begin position="9"/>
        <end position="188"/>
    </location>
</feature>
<keyword evidence="19" id="KW-1185">Reference proteome</keyword>
<keyword evidence="10 15" id="KW-0460">Magnesium</keyword>
<evidence type="ECO:0000313" key="19">
    <source>
        <dbReference type="Proteomes" id="UP001595766"/>
    </source>
</evidence>
<dbReference type="InterPro" id="IPR001126">
    <property type="entry name" value="UmuC"/>
</dbReference>
<dbReference type="Pfam" id="PF21999">
    <property type="entry name" value="IMS_HHH_1"/>
    <property type="match status" value="1"/>
</dbReference>
<dbReference type="SUPFAM" id="SSF100879">
    <property type="entry name" value="Lesion bypass DNA polymerase (Y-family), little finger domain"/>
    <property type="match status" value="1"/>
</dbReference>
<accession>A0ABV8EHT2</accession>
<evidence type="ECO:0000256" key="11">
    <source>
        <dbReference type="ARBA" id="ARBA00022932"/>
    </source>
</evidence>
<dbReference type="PANTHER" id="PTHR11076">
    <property type="entry name" value="DNA REPAIR POLYMERASE UMUC / TRANSFERASE FAMILY MEMBER"/>
    <property type="match status" value="1"/>
</dbReference>
<evidence type="ECO:0000256" key="4">
    <source>
        <dbReference type="ARBA" id="ARBA00022490"/>
    </source>
</evidence>
<comment type="caution">
    <text evidence="18">The sequence shown here is derived from an EMBL/GenBank/DDBJ whole genome shotgun (WGS) entry which is preliminary data.</text>
</comment>
<dbReference type="InterPro" id="IPR043502">
    <property type="entry name" value="DNA/RNA_pol_sf"/>
</dbReference>
<sequence>MKSVSNRQILHMDLDSFFVSVERLYDNRLYGKPILIGGSSDRGVVASCSYEARRFGVHAAMPMRTARQLCPEAILVRGDFEKYSQKSQEVTAIIQEDVPLFEKSSIDEFYIDYTGMDRYFGCYKMAQELRRRILKESGLPISMGLSQNKTVSKVATGEAKPNNEKQIPTGDERPFLAPLSVRKIPMIGEKTSHTLYNMGVKKVQTLQKMPAELLEATFGKNGRIIWEKANGIDNSLVTPYTEAKSISSENTFEQDTIDVKMLEAHLIAMTEQLASKLRQNQQLTACVSVKIRYSDFDTHTVQQRIAYTSTDHTLISVVKALFKKLYNRRMLIRLIGVRFSSLVHGNYQISLFDDSEEQIRLYQTLDKLNAKYGDKTVCRAIAMQVGRRRFNPFSGVEI</sequence>
<reference evidence="19" key="1">
    <citation type="journal article" date="2019" name="Int. J. Syst. Evol. Microbiol.">
        <title>The Global Catalogue of Microorganisms (GCM) 10K type strain sequencing project: providing services to taxonomists for standard genome sequencing and annotation.</title>
        <authorList>
            <consortium name="The Broad Institute Genomics Platform"/>
            <consortium name="The Broad Institute Genome Sequencing Center for Infectious Disease"/>
            <person name="Wu L."/>
            <person name="Ma J."/>
        </authorList>
    </citation>
    <scope>NUCLEOTIDE SEQUENCE [LARGE SCALE GENOMIC DNA]</scope>
    <source>
        <strain evidence="19">CECT 8551</strain>
    </source>
</reference>
<dbReference type="Pfam" id="PF00817">
    <property type="entry name" value="IMS"/>
    <property type="match status" value="1"/>
</dbReference>
<dbReference type="EC" id="2.7.7.7" evidence="15"/>
<keyword evidence="5 15" id="KW-0808">Transferase</keyword>
<evidence type="ECO:0000256" key="6">
    <source>
        <dbReference type="ARBA" id="ARBA00022695"/>
    </source>
</evidence>
<feature type="binding site" evidence="15">
    <location>
        <position position="107"/>
    </location>
    <ligand>
        <name>Mg(2+)</name>
        <dbReference type="ChEBI" id="CHEBI:18420"/>
    </ligand>
</feature>
<comment type="subunit">
    <text evidence="15">Monomer.</text>
</comment>
<dbReference type="Proteomes" id="UP001595766">
    <property type="component" value="Unassembled WGS sequence"/>
</dbReference>
<dbReference type="Gene3D" id="3.30.70.270">
    <property type="match status" value="1"/>
</dbReference>
<comment type="function">
    <text evidence="15">Poorly processive, error-prone DNA polymerase involved in untargeted mutagenesis. Copies undamaged DNA at stalled replication forks, which arise in vivo from mismatched or misaligned primer ends. These misaligned primers can be extended by PolIV. Exhibits no 3'-5' exonuclease (proofreading) activity. May be involved in translesional synthesis, in conjunction with the beta clamp from PolIII.</text>
</comment>
<keyword evidence="3 15" id="KW-0515">Mutator protein</keyword>
<gene>
    <name evidence="15 18" type="primary">dinB</name>
    <name evidence="18" type="ORF">ACFOUP_05590</name>
</gene>
<dbReference type="InterPro" id="IPR036775">
    <property type="entry name" value="DNA_pol_Y-fam_lit_finger_sf"/>
</dbReference>
<comment type="subcellular location">
    <subcellularLocation>
        <location evidence="1 15">Cytoplasm</location>
    </subcellularLocation>
</comment>
<dbReference type="NCBIfam" id="NF002677">
    <property type="entry name" value="PRK02406.1"/>
    <property type="match status" value="1"/>
</dbReference>
<keyword evidence="12 15" id="KW-0238">DNA-binding</keyword>
<dbReference type="PANTHER" id="PTHR11076:SF33">
    <property type="entry name" value="DNA POLYMERASE KAPPA"/>
    <property type="match status" value="1"/>
</dbReference>
<feature type="binding site" evidence="15">
    <location>
        <position position="13"/>
    </location>
    <ligand>
        <name>Mg(2+)</name>
        <dbReference type="ChEBI" id="CHEBI:18420"/>
    </ligand>
</feature>
<dbReference type="Gene3D" id="1.10.150.20">
    <property type="entry name" value="5' to 3' exonuclease, C-terminal subdomain"/>
    <property type="match status" value="1"/>
</dbReference>
<proteinExistence type="inferred from homology"/>
<dbReference type="CDD" id="cd03586">
    <property type="entry name" value="PolY_Pol_IV_kappa"/>
    <property type="match status" value="1"/>
</dbReference>
<evidence type="ECO:0000259" key="17">
    <source>
        <dbReference type="PROSITE" id="PS50173"/>
    </source>
</evidence>
<keyword evidence="11 15" id="KW-0239">DNA-directed DNA polymerase</keyword>
<evidence type="ECO:0000256" key="2">
    <source>
        <dbReference type="ARBA" id="ARBA00010945"/>
    </source>
</evidence>
<dbReference type="SUPFAM" id="SSF56672">
    <property type="entry name" value="DNA/RNA polymerases"/>
    <property type="match status" value="1"/>
</dbReference>
<evidence type="ECO:0000256" key="13">
    <source>
        <dbReference type="ARBA" id="ARBA00023204"/>
    </source>
</evidence>
<evidence type="ECO:0000256" key="14">
    <source>
        <dbReference type="ARBA" id="ARBA00049244"/>
    </source>
</evidence>
<evidence type="ECO:0000256" key="15">
    <source>
        <dbReference type="HAMAP-Rule" id="MF_01113"/>
    </source>
</evidence>
<evidence type="ECO:0000256" key="10">
    <source>
        <dbReference type="ARBA" id="ARBA00022842"/>
    </source>
</evidence>
<comment type="similarity">
    <text evidence="2 15">Belongs to the DNA polymerase type-Y family.</text>
</comment>
<protein>
    <recommendedName>
        <fullName evidence="15">DNA polymerase IV</fullName>
        <shortName evidence="15">Pol IV</shortName>
        <ecNumber evidence="15">2.7.7.7</ecNumber>
    </recommendedName>
</protein>
<dbReference type="InterPro" id="IPR017961">
    <property type="entry name" value="DNA_pol_Y-fam_little_finger"/>
</dbReference>
<evidence type="ECO:0000256" key="5">
    <source>
        <dbReference type="ARBA" id="ARBA00022679"/>
    </source>
</evidence>
<comment type="cofactor">
    <cofactor evidence="15">
        <name>Mg(2+)</name>
        <dbReference type="ChEBI" id="CHEBI:18420"/>
    </cofactor>
    <text evidence="15">Binds 2 magnesium ions per subunit.</text>
</comment>